<gene>
    <name evidence="1" type="ORF">MAXJ12_33904</name>
</gene>
<dbReference type="RefSeq" id="WP_008840332.1">
    <property type="nucleotide sequence ID" value="NZ_AHAM01000306.1"/>
</dbReference>
<sequence>MSGRPGDRPKRIERQSYDFAPFRVYLRDGGAVLCSTATQKFDGSVSRVLEGFEQDIDAGSQQRGRLLRVLGGHGDTPVYPGRPNQLKQGATRVFVAESDRLLWHG</sequence>
<name>H0I2S5_9HYPH</name>
<dbReference type="EMBL" id="AHAM01000306">
    <property type="protein sequence ID" value="EHK52699.1"/>
    <property type="molecule type" value="Genomic_DNA"/>
</dbReference>
<organism evidence="1 2">
    <name type="scientific">Mesorhizobium alhagi CCNWXJ12-2</name>
    <dbReference type="NCBI Taxonomy" id="1107882"/>
    <lineage>
        <taxon>Bacteria</taxon>
        <taxon>Pseudomonadati</taxon>
        <taxon>Pseudomonadota</taxon>
        <taxon>Alphaproteobacteria</taxon>
        <taxon>Hyphomicrobiales</taxon>
        <taxon>Phyllobacteriaceae</taxon>
        <taxon>Allomesorhizobium</taxon>
    </lineage>
</organism>
<accession>H0I2S5</accession>
<keyword evidence="2" id="KW-1185">Reference proteome</keyword>
<dbReference type="AlphaFoldDB" id="H0I2S5"/>
<dbReference type="Proteomes" id="UP000003250">
    <property type="component" value="Unassembled WGS sequence"/>
</dbReference>
<protein>
    <submittedName>
        <fullName evidence="1">Uncharacterized protein</fullName>
    </submittedName>
</protein>
<dbReference type="PATRIC" id="fig|1107882.3.peg.6548"/>
<reference evidence="1 2" key="1">
    <citation type="journal article" date="2012" name="J. Bacteriol.">
        <title>Draft Genome Sequence of Mesorhizobium alhagi CCNWXJ12-2T, a Novel Salt-Resistant Species Isolated from the Desert of Northwestern China.</title>
        <authorList>
            <person name="Zhou M."/>
            <person name="Chen W."/>
            <person name="Chen H."/>
            <person name="Wei G."/>
        </authorList>
    </citation>
    <scope>NUCLEOTIDE SEQUENCE [LARGE SCALE GENOMIC DNA]</scope>
    <source>
        <strain evidence="1 2">CCNWXJ12-2</strain>
    </source>
</reference>
<evidence type="ECO:0000313" key="1">
    <source>
        <dbReference type="EMBL" id="EHK52699.1"/>
    </source>
</evidence>
<evidence type="ECO:0000313" key="2">
    <source>
        <dbReference type="Proteomes" id="UP000003250"/>
    </source>
</evidence>
<proteinExistence type="predicted"/>